<proteinExistence type="predicted"/>
<dbReference type="Gene3D" id="2.10.109.10">
    <property type="entry name" value="Umud Fragment, subunit A"/>
    <property type="match status" value="1"/>
</dbReference>
<keyword evidence="4 7" id="KW-1133">Transmembrane helix</keyword>
<comment type="caution">
    <text evidence="9">The sequence shown here is derived from an EMBL/GenBank/DDBJ whole genome shotgun (WGS) entry which is preliminary data.</text>
</comment>
<gene>
    <name evidence="9" type="ORF">GBZ86_11600</name>
</gene>
<evidence type="ECO:0000256" key="3">
    <source>
        <dbReference type="ARBA" id="ARBA00022692"/>
    </source>
</evidence>
<accession>A0A6I1MU61</accession>
<evidence type="ECO:0000256" key="2">
    <source>
        <dbReference type="ARBA" id="ARBA00022670"/>
    </source>
</evidence>
<comment type="subcellular location">
    <subcellularLocation>
        <location evidence="1">Endomembrane system</location>
    </subcellularLocation>
</comment>
<dbReference type="InterPro" id="IPR001733">
    <property type="entry name" value="Peptidase_S26B"/>
</dbReference>
<dbReference type="InterPro" id="IPR015927">
    <property type="entry name" value="Peptidase_S24_S26A/B/C"/>
</dbReference>
<dbReference type="GO" id="GO:0004252">
    <property type="term" value="F:serine-type endopeptidase activity"/>
    <property type="evidence" value="ECO:0007669"/>
    <property type="project" value="UniProtKB-UniRule"/>
</dbReference>
<protein>
    <recommendedName>
        <fullName evidence="6">Signal peptidase I</fullName>
        <ecNumber evidence="6">3.4.21.89</ecNumber>
    </recommendedName>
</protein>
<evidence type="ECO:0000256" key="4">
    <source>
        <dbReference type="ARBA" id="ARBA00022989"/>
    </source>
</evidence>
<dbReference type="NCBIfam" id="TIGR02228">
    <property type="entry name" value="sigpep_I_arch"/>
    <property type="match status" value="1"/>
</dbReference>
<dbReference type="OrthoDB" id="1648066at2"/>
<organism evidence="9 10">
    <name type="scientific">Clostridium tarantellae</name>
    <dbReference type="NCBI Taxonomy" id="39493"/>
    <lineage>
        <taxon>Bacteria</taxon>
        <taxon>Bacillati</taxon>
        <taxon>Bacillota</taxon>
        <taxon>Clostridia</taxon>
        <taxon>Eubacteriales</taxon>
        <taxon>Clostridiaceae</taxon>
        <taxon>Clostridium</taxon>
    </lineage>
</organism>
<dbReference type="AlphaFoldDB" id="A0A6I1MU61"/>
<dbReference type="PRINTS" id="PR00728">
    <property type="entry name" value="SIGNALPTASE"/>
</dbReference>
<keyword evidence="5 7" id="KW-0472">Membrane</keyword>
<dbReference type="SUPFAM" id="SSF51306">
    <property type="entry name" value="LexA/Signal peptidase"/>
    <property type="match status" value="1"/>
</dbReference>
<dbReference type="GO" id="GO:0006465">
    <property type="term" value="P:signal peptide processing"/>
    <property type="evidence" value="ECO:0007669"/>
    <property type="project" value="UniProtKB-UniRule"/>
</dbReference>
<evidence type="ECO:0000313" key="9">
    <source>
        <dbReference type="EMBL" id="MPQ44401.1"/>
    </source>
</evidence>
<reference evidence="9 10" key="1">
    <citation type="submission" date="2019-10" db="EMBL/GenBank/DDBJ databases">
        <title>The Genome Sequence of Clostridium tarantellae Isolated from Fish Brain.</title>
        <authorList>
            <person name="Bano L."/>
            <person name="Kiel M."/>
            <person name="Sales G."/>
            <person name="Doxey A.C."/>
            <person name="Mansfield M.J."/>
            <person name="Schiavone M."/>
            <person name="Rossetto O."/>
            <person name="Pirazzini M."/>
            <person name="Dobrindt U."/>
            <person name="Montecucco C."/>
        </authorList>
    </citation>
    <scope>NUCLEOTIDE SEQUENCE [LARGE SCALE GENOMIC DNA]</scope>
    <source>
        <strain evidence="9 10">DSM 3997</strain>
    </source>
</reference>
<dbReference type="Pfam" id="PF00717">
    <property type="entry name" value="Peptidase_S24"/>
    <property type="match status" value="1"/>
</dbReference>
<dbReference type="GO" id="GO:0012505">
    <property type="term" value="C:endomembrane system"/>
    <property type="evidence" value="ECO:0007669"/>
    <property type="project" value="UniProtKB-SubCell"/>
</dbReference>
<evidence type="ECO:0000259" key="8">
    <source>
        <dbReference type="Pfam" id="PF00717"/>
    </source>
</evidence>
<evidence type="ECO:0000313" key="10">
    <source>
        <dbReference type="Proteomes" id="UP000430345"/>
    </source>
</evidence>
<dbReference type="GO" id="GO:0009003">
    <property type="term" value="F:signal peptidase activity"/>
    <property type="evidence" value="ECO:0007669"/>
    <property type="project" value="UniProtKB-EC"/>
</dbReference>
<dbReference type="InterPro" id="IPR019533">
    <property type="entry name" value="Peptidase_S26"/>
</dbReference>
<keyword evidence="2" id="KW-0645">Protease</keyword>
<evidence type="ECO:0000256" key="5">
    <source>
        <dbReference type="ARBA" id="ARBA00023136"/>
    </source>
</evidence>
<dbReference type="GO" id="GO:0016020">
    <property type="term" value="C:membrane"/>
    <property type="evidence" value="ECO:0007669"/>
    <property type="project" value="UniProtKB-UniRule"/>
</dbReference>
<evidence type="ECO:0000256" key="6">
    <source>
        <dbReference type="NCBIfam" id="TIGR02228"/>
    </source>
</evidence>
<dbReference type="PANTHER" id="PTHR10806">
    <property type="entry name" value="SIGNAL PEPTIDASE COMPLEX CATALYTIC SUBUNIT SEC11"/>
    <property type="match status" value="1"/>
</dbReference>
<dbReference type="EMBL" id="WHJC01000207">
    <property type="protein sequence ID" value="MPQ44401.1"/>
    <property type="molecule type" value="Genomic_DNA"/>
</dbReference>
<feature type="transmembrane region" description="Helical" evidence="7">
    <location>
        <begin position="140"/>
        <end position="158"/>
    </location>
</feature>
<dbReference type="CDD" id="cd06530">
    <property type="entry name" value="S26_SPase_I"/>
    <property type="match status" value="1"/>
</dbReference>
<dbReference type="PANTHER" id="PTHR10806:SF6">
    <property type="entry name" value="SIGNAL PEPTIDASE COMPLEX CATALYTIC SUBUNIT SEC11"/>
    <property type="match status" value="1"/>
</dbReference>
<feature type="domain" description="Peptidase S24/S26A/S26B/S26C" evidence="8">
    <location>
        <begin position="49"/>
        <end position="122"/>
    </location>
</feature>
<evidence type="ECO:0000256" key="1">
    <source>
        <dbReference type="ARBA" id="ARBA00004308"/>
    </source>
</evidence>
<sequence length="172" mass="19602">MINKKKKIMNIISYIFLALIILVLVNNILTKSDKIFKTIGFRTYTILTGSMSPEIEPGDLVVIKHENPEKLNVNDIITFNYDNKIVTHRIIEKEEAGFITKGDNNNVEDSEVIKSKDVIGKVLTVIPKLGYLFSFTSHPLFVPILLVIIALSILWDVFSKKEDNIKEKNKNI</sequence>
<dbReference type="RefSeq" id="WP_152890841.1">
    <property type="nucleotide sequence ID" value="NZ_WHJC01000207.1"/>
</dbReference>
<dbReference type="InterPro" id="IPR036286">
    <property type="entry name" value="LexA/Signal_pep-like_sf"/>
</dbReference>
<keyword evidence="10" id="KW-1185">Reference proteome</keyword>
<evidence type="ECO:0000256" key="7">
    <source>
        <dbReference type="SAM" id="Phobius"/>
    </source>
</evidence>
<dbReference type="EC" id="3.4.21.89" evidence="6"/>
<keyword evidence="9" id="KW-0378">Hydrolase</keyword>
<name>A0A6I1MU61_9CLOT</name>
<dbReference type="Proteomes" id="UP000430345">
    <property type="component" value="Unassembled WGS sequence"/>
</dbReference>
<feature type="transmembrane region" description="Helical" evidence="7">
    <location>
        <begin position="12"/>
        <end position="29"/>
    </location>
</feature>
<keyword evidence="3 7" id="KW-0812">Transmembrane</keyword>